<dbReference type="PRINTS" id="PR00455">
    <property type="entry name" value="HTHTETR"/>
</dbReference>
<evidence type="ECO:0000313" key="7">
    <source>
        <dbReference type="Proteomes" id="UP000077349"/>
    </source>
</evidence>
<accession>A0A177GFP9</accession>
<dbReference type="GO" id="GO:0003700">
    <property type="term" value="F:DNA-binding transcription factor activity"/>
    <property type="evidence" value="ECO:0007669"/>
    <property type="project" value="TreeGrafter"/>
</dbReference>
<dbReference type="PROSITE" id="PS50977">
    <property type="entry name" value="HTH_TETR_2"/>
    <property type="match status" value="1"/>
</dbReference>
<dbReference type="Pfam" id="PF00440">
    <property type="entry name" value="TetR_N"/>
    <property type="match status" value="1"/>
</dbReference>
<keyword evidence="1" id="KW-0805">Transcription regulation</keyword>
<dbReference type="Gene3D" id="1.10.357.10">
    <property type="entry name" value="Tetracycline Repressor, domain 2"/>
    <property type="match status" value="1"/>
</dbReference>
<dbReference type="PANTHER" id="PTHR30055:SF234">
    <property type="entry name" value="HTH-TYPE TRANSCRIPTIONAL REGULATOR BETI"/>
    <property type="match status" value="1"/>
</dbReference>
<dbReference type="AlphaFoldDB" id="A0A177GFP9"/>
<evidence type="ECO:0000256" key="1">
    <source>
        <dbReference type="ARBA" id="ARBA00023015"/>
    </source>
</evidence>
<comment type="caution">
    <text evidence="6">The sequence shown here is derived from an EMBL/GenBank/DDBJ whole genome shotgun (WGS) entry which is preliminary data.</text>
</comment>
<reference evidence="6 7" key="1">
    <citation type="submission" date="2016-03" db="EMBL/GenBank/DDBJ databases">
        <title>Draft genome sequence of Acetobacter malorum CECT 7742, a strain isolated from strawberry vinegar.</title>
        <authorList>
            <person name="Sainz F."/>
            <person name="Mas A."/>
            <person name="Torija M.J."/>
        </authorList>
    </citation>
    <scope>NUCLEOTIDE SEQUENCE [LARGE SCALE GENOMIC DNA]</scope>
    <source>
        <strain evidence="6 7">CECT 7742</strain>
    </source>
</reference>
<dbReference type="EMBL" id="LVHD01000003">
    <property type="protein sequence ID" value="OAG78285.1"/>
    <property type="molecule type" value="Genomic_DNA"/>
</dbReference>
<dbReference type="Proteomes" id="UP000077349">
    <property type="component" value="Unassembled WGS sequence"/>
</dbReference>
<dbReference type="STRING" id="178901.AmDm5_0311"/>
<dbReference type="InterPro" id="IPR009057">
    <property type="entry name" value="Homeodomain-like_sf"/>
</dbReference>
<dbReference type="PANTHER" id="PTHR30055">
    <property type="entry name" value="HTH-TYPE TRANSCRIPTIONAL REGULATOR RUTR"/>
    <property type="match status" value="1"/>
</dbReference>
<dbReference type="eggNOG" id="COG1309">
    <property type="taxonomic scope" value="Bacteria"/>
</dbReference>
<dbReference type="InterPro" id="IPR050109">
    <property type="entry name" value="HTH-type_TetR-like_transc_reg"/>
</dbReference>
<feature type="domain" description="HTH tetR-type" evidence="5">
    <location>
        <begin position="72"/>
        <end position="132"/>
    </location>
</feature>
<feature type="DNA-binding region" description="H-T-H motif" evidence="4">
    <location>
        <begin position="95"/>
        <end position="114"/>
    </location>
</feature>
<dbReference type="GO" id="GO:0000976">
    <property type="term" value="F:transcription cis-regulatory region binding"/>
    <property type="evidence" value="ECO:0007669"/>
    <property type="project" value="TreeGrafter"/>
</dbReference>
<evidence type="ECO:0000256" key="2">
    <source>
        <dbReference type="ARBA" id="ARBA00023125"/>
    </source>
</evidence>
<proteinExistence type="predicted"/>
<name>A0A177GFP9_9PROT</name>
<evidence type="ECO:0000259" key="5">
    <source>
        <dbReference type="PROSITE" id="PS50977"/>
    </source>
</evidence>
<evidence type="ECO:0000256" key="3">
    <source>
        <dbReference type="ARBA" id="ARBA00023163"/>
    </source>
</evidence>
<dbReference type="PATRIC" id="fig|178901.16.peg.313"/>
<protein>
    <submittedName>
        <fullName evidence="6">Transcriptional regulator, TetR family</fullName>
    </submittedName>
</protein>
<keyword evidence="2 4" id="KW-0238">DNA-binding</keyword>
<dbReference type="InterPro" id="IPR001647">
    <property type="entry name" value="HTH_TetR"/>
</dbReference>
<organism evidence="6 7">
    <name type="scientific">Acetobacter malorum</name>
    <dbReference type="NCBI Taxonomy" id="178901"/>
    <lineage>
        <taxon>Bacteria</taxon>
        <taxon>Pseudomonadati</taxon>
        <taxon>Pseudomonadota</taxon>
        <taxon>Alphaproteobacteria</taxon>
        <taxon>Acetobacterales</taxon>
        <taxon>Acetobacteraceae</taxon>
        <taxon>Acetobacter</taxon>
    </lineage>
</organism>
<sequence>MNSIWSRRDIEGAGGLIPLSIWRHAWEGDSFRAEVSVKAHFNPGPLPQLSDLFRMPASSTTVRRRTQADRSAATRTKIIHATVTLLQTQGYAATTIQRIAKVAGVSLGALQHHYPAKAQIMAMVLRHYALKRTRLYRPAMRRKSQPEQRVDAMLDAMWTLVTEGPDFIATVEIELARRSDPELAAATEPVLARIDQFMTRWLSGRQHGQPDPKFVTLRLLNSTFLRGVAIEIARGTPLSDLQEAYQIWCGFSRAELLKIVQRNNLTAESQ</sequence>
<evidence type="ECO:0000256" key="4">
    <source>
        <dbReference type="PROSITE-ProRule" id="PRU00335"/>
    </source>
</evidence>
<dbReference type="SUPFAM" id="SSF46689">
    <property type="entry name" value="Homeodomain-like"/>
    <property type="match status" value="1"/>
</dbReference>
<gene>
    <name evidence="6" type="ORF">Amal_00296</name>
</gene>
<evidence type="ECO:0000313" key="6">
    <source>
        <dbReference type="EMBL" id="OAG78285.1"/>
    </source>
</evidence>
<keyword evidence="3" id="KW-0804">Transcription</keyword>